<dbReference type="PANTHER" id="PTHR33104:SF2">
    <property type="entry name" value="CXC3 LIKE CYSTEINE CLUSTER DOMAIN-CONTAINING PROTEIN"/>
    <property type="match status" value="1"/>
</dbReference>
<feature type="region of interest" description="Disordered" evidence="1">
    <location>
        <begin position="1"/>
        <end position="37"/>
    </location>
</feature>
<name>A0AAD3HHQ9_9CHLO</name>
<protein>
    <submittedName>
        <fullName evidence="2">Uncharacterized protein</fullName>
    </submittedName>
</protein>
<accession>A0AAD3HHQ9</accession>
<feature type="compositionally biased region" description="Basic and acidic residues" evidence="1">
    <location>
        <begin position="20"/>
        <end position="35"/>
    </location>
</feature>
<dbReference type="PANTHER" id="PTHR33104">
    <property type="entry name" value="SI:DKEY-29D5.2"/>
    <property type="match status" value="1"/>
</dbReference>
<dbReference type="EMBL" id="BMAR01000002">
    <property type="protein sequence ID" value="GFR41764.1"/>
    <property type="molecule type" value="Genomic_DNA"/>
</dbReference>
<dbReference type="Proteomes" id="UP001054857">
    <property type="component" value="Unassembled WGS sequence"/>
</dbReference>
<reference evidence="2 3" key="1">
    <citation type="journal article" date="2021" name="Sci. Rep.">
        <title>Genome sequencing of the multicellular alga Astrephomene provides insights into convergent evolution of germ-soma differentiation.</title>
        <authorList>
            <person name="Yamashita S."/>
            <person name="Yamamoto K."/>
            <person name="Matsuzaki R."/>
            <person name="Suzuki S."/>
            <person name="Yamaguchi H."/>
            <person name="Hirooka S."/>
            <person name="Minakuchi Y."/>
            <person name="Miyagishima S."/>
            <person name="Kawachi M."/>
            <person name="Toyoda A."/>
            <person name="Nozaki H."/>
        </authorList>
    </citation>
    <scope>NUCLEOTIDE SEQUENCE [LARGE SCALE GENOMIC DNA]</scope>
    <source>
        <strain evidence="2 3">NIES-4017</strain>
    </source>
</reference>
<feature type="non-terminal residue" evidence="2">
    <location>
        <position position="1"/>
    </location>
</feature>
<evidence type="ECO:0000313" key="2">
    <source>
        <dbReference type="EMBL" id="GFR41764.1"/>
    </source>
</evidence>
<evidence type="ECO:0000256" key="1">
    <source>
        <dbReference type="SAM" id="MobiDB-lite"/>
    </source>
</evidence>
<proteinExistence type="predicted"/>
<comment type="caution">
    <text evidence="2">The sequence shown here is derived from an EMBL/GenBank/DDBJ whole genome shotgun (WGS) entry which is preliminary data.</text>
</comment>
<keyword evidence="3" id="KW-1185">Reference proteome</keyword>
<sequence length="222" mass="24919">RFLPRPISGNTQELIPSNVPEDHLKEPDKSSHSDEQEPLVYGDALSQAYINHHHLALGVRQRLLAAQRREVESAVRSAVDTPPPCPRCSTAGSPAGCQRCPVTIVMWDQAISVEVPLFWCQDCSSNYSIQPTVVDCLPDNRTFWDVSRRIGDNAVLWWHRTVLQQYHQLTCLLRRVSADGFCAAMLSNWEKNGVPCPSSVPVSSLRKRMHLAQLAYAHLQSL</sequence>
<gene>
    <name evidence="2" type="ORF">Agub_g2520</name>
</gene>
<dbReference type="AlphaFoldDB" id="A0AAD3HHQ9"/>
<organism evidence="2 3">
    <name type="scientific">Astrephomene gubernaculifera</name>
    <dbReference type="NCBI Taxonomy" id="47775"/>
    <lineage>
        <taxon>Eukaryota</taxon>
        <taxon>Viridiplantae</taxon>
        <taxon>Chlorophyta</taxon>
        <taxon>core chlorophytes</taxon>
        <taxon>Chlorophyceae</taxon>
        <taxon>CS clade</taxon>
        <taxon>Chlamydomonadales</taxon>
        <taxon>Astrephomenaceae</taxon>
        <taxon>Astrephomene</taxon>
    </lineage>
</organism>
<evidence type="ECO:0000313" key="3">
    <source>
        <dbReference type="Proteomes" id="UP001054857"/>
    </source>
</evidence>